<reference evidence="4 6" key="2">
    <citation type="submission" date="2018-06" db="EMBL/GenBank/DDBJ databases">
        <authorList>
            <person name="Teymurazov M."/>
            <person name="Kislichkina A."/>
            <person name="Abaymova A."/>
            <person name="Mukhina T."/>
            <person name="Mayskaya N."/>
            <person name="Svetoch E."/>
            <person name="Bogun A."/>
        </authorList>
    </citation>
    <scope>NUCLEOTIDE SEQUENCE [LARGE SCALE GENOMIC DNA]</scope>
    <source>
        <strain evidence="4 6">SCPM-O-B-8406</strain>
    </source>
</reference>
<dbReference type="InterPro" id="IPR004682">
    <property type="entry name" value="TRAP_DctP"/>
</dbReference>
<feature type="signal peptide" evidence="2">
    <location>
        <begin position="1"/>
        <end position="24"/>
    </location>
</feature>
<dbReference type="CDD" id="cd13671">
    <property type="entry name" value="PBP2_TRAP_SBP_like_3"/>
    <property type="match status" value="1"/>
</dbReference>
<dbReference type="GO" id="GO:0030246">
    <property type="term" value="F:carbohydrate binding"/>
    <property type="evidence" value="ECO:0007669"/>
    <property type="project" value="TreeGrafter"/>
</dbReference>
<evidence type="ECO:0000256" key="2">
    <source>
        <dbReference type="SAM" id="SignalP"/>
    </source>
</evidence>
<dbReference type="OrthoDB" id="8690069at2"/>
<keyword evidence="1 2" id="KW-0732">Signal</keyword>
<dbReference type="Proteomes" id="UP000254620">
    <property type="component" value="Unassembled WGS sequence"/>
</dbReference>
<sequence>MKKSLLSTVLMTMLSMGIALSSQAKTTLKISHNNDKTHPVHLSMQHMADEVKQLTNGEVVIRIYPNSQLGSQRESMELLQAGSLDMAKSNASEMEAFEISYGAFNLPYLFQDREHYYRVLADQEVGQKILQNSKDKGFIGLTYYDGGARSFYANKPIKSPEDLKGMKIRVQPSPTAVEMIKLMGASPTPLAYGELYTALQQKVVDGAENNETALTLARHGEVAKYFSEDEHTMIPDVLLISLKSWNKLTPEQQKILKQAADNSMLYHKEIWTKMIAEERAKAQKQLNVQFVPVDKAPFVQAVKTMHDTAKQNPALKPYIERIETLK</sequence>
<proteinExistence type="predicted"/>
<evidence type="ECO:0000313" key="4">
    <source>
        <dbReference type="EMBL" id="PXZ40308.1"/>
    </source>
</evidence>
<reference evidence="3" key="4">
    <citation type="submission" date="2022-05" db="EMBL/GenBank/DDBJ databases">
        <authorList>
            <person name="Chen Y."/>
            <person name="Zhu J."/>
            <person name="Zhu K."/>
        </authorList>
    </citation>
    <scope>NUCLEOTIDE SEQUENCE</scope>
    <source>
        <strain evidence="3">AV25</strain>
    </source>
</reference>
<dbReference type="GO" id="GO:0055085">
    <property type="term" value="P:transmembrane transport"/>
    <property type="evidence" value="ECO:0007669"/>
    <property type="project" value="InterPro"/>
</dbReference>
<dbReference type="EMBL" id="QJPJ01000002">
    <property type="protein sequence ID" value="PXZ40308.1"/>
    <property type="molecule type" value="Genomic_DNA"/>
</dbReference>
<evidence type="ECO:0000313" key="3">
    <source>
        <dbReference type="EMBL" id="MEE6040456.1"/>
    </source>
</evidence>
<dbReference type="InterPro" id="IPR018389">
    <property type="entry name" value="DctP_fam"/>
</dbReference>
<dbReference type="PIRSF" id="PIRSF006470">
    <property type="entry name" value="DctB"/>
    <property type="match status" value="1"/>
</dbReference>
<evidence type="ECO:0000256" key="1">
    <source>
        <dbReference type="ARBA" id="ARBA00022729"/>
    </source>
</evidence>
<keyword evidence="8" id="KW-1185">Reference proteome</keyword>
<evidence type="ECO:0000313" key="8">
    <source>
        <dbReference type="Proteomes" id="UP001347884"/>
    </source>
</evidence>
<dbReference type="Proteomes" id="UP000247594">
    <property type="component" value="Unassembled WGS sequence"/>
</dbReference>
<dbReference type="NCBIfam" id="NF037995">
    <property type="entry name" value="TRAP_S1"/>
    <property type="match status" value="1"/>
</dbReference>
<dbReference type="STRING" id="728.VY92_09645"/>
<name>A0A0F5F1W3_AVIPA</name>
<dbReference type="Proteomes" id="UP001347884">
    <property type="component" value="Unassembled WGS sequence"/>
</dbReference>
<evidence type="ECO:0000313" key="6">
    <source>
        <dbReference type="Proteomes" id="UP000247594"/>
    </source>
</evidence>
<dbReference type="Pfam" id="PF03480">
    <property type="entry name" value="DctP"/>
    <property type="match status" value="1"/>
</dbReference>
<feature type="chain" id="PRO_5044542196" evidence="2">
    <location>
        <begin position="25"/>
        <end position="326"/>
    </location>
</feature>
<reference evidence="5 7" key="1">
    <citation type="submission" date="2018-06" db="EMBL/GenBank/DDBJ databases">
        <authorList>
            <consortium name="Pathogen Informatics"/>
            <person name="Doyle S."/>
        </authorList>
    </citation>
    <scope>NUCLEOTIDE SEQUENCE [LARGE SCALE GENOMIC DNA]</scope>
    <source>
        <strain evidence="5 7">NCTC10926</strain>
    </source>
</reference>
<dbReference type="NCBIfam" id="TIGR00787">
    <property type="entry name" value="dctP"/>
    <property type="match status" value="1"/>
</dbReference>
<dbReference type="EMBL" id="UFSW01000001">
    <property type="protein sequence ID" value="SUU97254.1"/>
    <property type="molecule type" value="Genomic_DNA"/>
</dbReference>
<dbReference type="PANTHER" id="PTHR33376">
    <property type="match status" value="1"/>
</dbReference>
<accession>A0A0F5F1W3</accession>
<organism evidence="5 7">
    <name type="scientific">Avibacterium paragallinarum</name>
    <name type="common">Haemophilus gallinarum</name>
    <dbReference type="NCBI Taxonomy" id="728"/>
    <lineage>
        <taxon>Bacteria</taxon>
        <taxon>Pseudomonadati</taxon>
        <taxon>Pseudomonadota</taxon>
        <taxon>Gammaproteobacteria</taxon>
        <taxon>Pasteurellales</taxon>
        <taxon>Pasteurellaceae</taxon>
        <taxon>Avibacterium</taxon>
    </lineage>
</organism>
<protein>
    <submittedName>
        <fullName evidence="3">TRAP transporter substrate-binding protein</fullName>
    </submittedName>
    <submittedName>
        <fullName evidence="5">TRAP-type mannitol/chloroaromatic compound transport system, periplasmic component</fullName>
    </submittedName>
</protein>
<dbReference type="GO" id="GO:0030288">
    <property type="term" value="C:outer membrane-bounded periplasmic space"/>
    <property type="evidence" value="ECO:0007669"/>
    <property type="project" value="InterPro"/>
</dbReference>
<dbReference type="RefSeq" id="WP_046097830.1">
    <property type="nucleotide sequence ID" value="NZ_CP081939.1"/>
</dbReference>
<dbReference type="EMBL" id="JAMDKF010000002">
    <property type="protein sequence ID" value="MEE6040456.1"/>
    <property type="molecule type" value="Genomic_DNA"/>
</dbReference>
<evidence type="ECO:0000313" key="5">
    <source>
        <dbReference type="EMBL" id="SUU97254.1"/>
    </source>
</evidence>
<dbReference type="PANTHER" id="PTHR33376:SF2">
    <property type="entry name" value="DICARBOXYLATE-BINDING PERIPLASMIC PROTEIN"/>
    <property type="match status" value="1"/>
</dbReference>
<dbReference type="InterPro" id="IPR038404">
    <property type="entry name" value="TRAP_DctP_sf"/>
</dbReference>
<reference evidence="3 8" key="3">
    <citation type="journal article" date="2022" name="Front. Microbiol.">
        <title>Commensal bacteria contribute to the growth of multidrug-resistant Avibacterium paragallinarum in chickens.</title>
        <authorList>
            <person name="Zhu J."/>
            <person name="Chen Y."/>
            <person name="Wu Y."/>
            <person name="Wang Y."/>
            <person name="Zhu K."/>
        </authorList>
    </citation>
    <scope>NUCLEOTIDE SEQUENCE [LARGE SCALE GENOMIC DNA]</scope>
    <source>
        <strain evidence="3 8">AV25</strain>
    </source>
</reference>
<dbReference type="SUPFAM" id="SSF53850">
    <property type="entry name" value="Periplasmic binding protein-like II"/>
    <property type="match status" value="1"/>
</dbReference>
<dbReference type="AlphaFoldDB" id="A0A0F5F1W3"/>
<dbReference type="eggNOG" id="COG1638">
    <property type="taxonomic scope" value="Bacteria"/>
</dbReference>
<evidence type="ECO:0000313" key="7">
    <source>
        <dbReference type="Proteomes" id="UP000254620"/>
    </source>
</evidence>
<dbReference type="Gene3D" id="3.40.190.170">
    <property type="entry name" value="Bacterial extracellular solute-binding protein, family 7"/>
    <property type="match status" value="1"/>
</dbReference>
<gene>
    <name evidence="4" type="ORF">DM482_01595</name>
    <name evidence="3" type="ORF">M5S13_00945</name>
    <name evidence="5" type="ORF">NCTC10926_00625</name>
</gene>